<dbReference type="EMBL" id="BAAAQB010000025">
    <property type="protein sequence ID" value="GAA2133996.1"/>
    <property type="molecule type" value="Genomic_DNA"/>
</dbReference>
<dbReference type="Proteomes" id="UP001500102">
    <property type="component" value="Unassembled WGS sequence"/>
</dbReference>
<evidence type="ECO:0000313" key="3">
    <source>
        <dbReference type="EMBL" id="GAA2133996.1"/>
    </source>
</evidence>
<dbReference type="SMART" id="SM00894">
    <property type="entry name" value="Excalibur"/>
    <property type="match status" value="1"/>
</dbReference>
<gene>
    <name evidence="3" type="ORF">GCM10009825_17380</name>
</gene>
<protein>
    <recommendedName>
        <fullName evidence="2">Excalibur calcium-binding domain-containing protein</fullName>
    </recommendedName>
</protein>
<keyword evidence="1" id="KW-0732">Signal</keyword>
<sequence>MLSTVRLKKLLVSSLAVTAVVLSATAVPASAAPAPKSYKNCTELNKVYPHGVGRAGARDKTSGKPVTNFRVDNTVYSYNDGGARHWGEYDLDRDNDGIACEKR</sequence>
<accession>A0ABN2YXS1</accession>
<keyword evidence="4" id="KW-1185">Reference proteome</keyword>
<evidence type="ECO:0000259" key="2">
    <source>
        <dbReference type="SMART" id="SM00894"/>
    </source>
</evidence>
<comment type="caution">
    <text evidence="3">The sequence shown here is derived from an EMBL/GenBank/DDBJ whole genome shotgun (WGS) entry which is preliminary data.</text>
</comment>
<feature type="signal peptide" evidence="1">
    <location>
        <begin position="1"/>
        <end position="31"/>
    </location>
</feature>
<feature type="domain" description="Excalibur calcium-binding" evidence="2">
    <location>
        <begin position="37"/>
        <end position="101"/>
    </location>
</feature>
<evidence type="ECO:0000313" key="4">
    <source>
        <dbReference type="Proteomes" id="UP001500102"/>
    </source>
</evidence>
<organism evidence="3 4">
    <name type="scientific">Arthrobacter humicola</name>
    <dbReference type="NCBI Taxonomy" id="409291"/>
    <lineage>
        <taxon>Bacteria</taxon>
        <taxon>Bacillati</taxon>
        <taxon>Actinomycetota</taxon>
        <taxon>Actinomycetes</taxon>
        <taxon>Micrococcales</taxon>
        <taxon>Micrococcaceae</taxon>
        <taxon>Arthrobacter</taxon>
    </lineage>
</organism>
<dbReference type="RefSeq" id="WP_344364369.1">
    <property type="nucleotide sequence ID" value="NZ_BAAAQB010000025.1"/>
</dbReference>
<dbReference type="InterPro" id="IPR008613">
    <property type="entry name" value="Excalibur_Ca-bd_domain"/>
</dbReference>
<dbReference type="Pfam" id="PF05901">
    <property type="entry name" value="Excalibur"/>
    <property type="match status" value="1"/>
</dbReference>
<feature type="chain" id="PRO_5047319535" description="Excalibur calcium-binding domain-containing protein" evidence="1">
    <location>
        <begin position="32"/>
        <end position="103"/>
    </location>
</feature>
<name>A0ABN2YXS1_9MICC</name>
<reference evidence="3 4" key="1">
    <citation type="journal article" date="2019" name="Int. J. Syst. Evol. Microbiol.">
        <title>The Global Catalogue of Microorganisms (GCM) 10K type strain sequencing project: providing services to taxonomists for standard genome sequencing and annotation.</title>
        <authorList>
            <consortium name="The Broad Institute Genomics Platform"/>
            <consortium name="The Broad Institute Genome Sequencing Center for Infectious Disease"/>
            <person name="Wu L."/>
            <person name="Ma J."/>
        </authorList>
    </citation>
    <scope>NUCLEOTIDE SEQUENCE [LARGE SCALE GENOMIC DNA]</scope>
    <source>
        <strain evidence="3 4">JCM 15921</strain>
    </source>
</reference>
<evidence type="ECO:0000256" key="1">
    <source>
        <dbReference type="SAM" id="SignalP"/>
    </source>
</evidence>
<proteinExistence type="predicted"/>